<evidence type="ECO:0000259" key="3">
    <source>
        <dbReference type="PROSITE" id="PS50930"/>
    </source>
</evidence>
<dbReference type="Gene3D" id="3.40.50.2300">
    <property type="match status" value="1"/>
</dbReference>
<dbReference type="EMBL" id="CP042161">
    <property type="protein sequence ID" value="QDS37991.1"/>
    <property type="molecule type" value="Genomic_DNA"/>
</dbReference>
<evidence type="ECO:0000313" key="4">
    <source>
        <dbReference type="EMBL" id="QDS37991.1"/>
    </source>
</evidence>
<dbReference type="InterPro" id="IPR007492">
    <property type="entry name" value="LytTR_DNA-bd_dom"/>
</dbReference>
<feature type="domain" description="HTH LytTR-type" evidence="3">
    <location>
        <begin position="141"/>
        <end position="230"/>
    </location>
</feature>
<evidence type="ECO:0000256" key="1">
    <source>
        <dbReference type="PROSITE-ProRule" id="PRU00169"/>
    </source>
</evidence>
<name>A0A517IGH5_BREBE</name>
<dbReference type="RefSeq" id="WP_144619461.1">
    <property type="nucleotide sequence ID" value="NZ_CP042161.1"/>
</dbReference>
<dbReference type="SUPFAM" id="SSF52172">
    <property type="entry name" value="CheY-like"/>
    <property type="match status" value="1"/>
</dbReference>
<evidence type="ECO:0000259" key="2">
    <source>
        <dbReference type="PROSITE" id="PS50110"/>
    </source>
</evidence>
<dbReference type="InterPro" id="IPR011006">
    <property type="entry name" value="CheY-like_superfamily"/>
</dbReference>
<dbReference type="PROSITE" id="PS50930">
    <property type="entry name" value="HTH_LYTTR"/>
    <property type="match status" value="1"/>
</dbReference>
<dbReference type="GO" id="GO:0003677">
    <property type="term" value="F:DNA binding"/>
    <property type="evidence" value="ECO:0007669"/>
    <property type="project" value="InterPro"/>
</dbReference>
<keyword evidence="1" id="KW-0597">Phosphoprotein</keyword>
<feature type="modified residue" description="4-aspartylphosphate" evidence="1">
    <location>
        <position position="56"/>
    </location>
</feature>
<dbReference type="SMART" id="SM00448">
    <property type="entry name" value="REC"/>
    <property type="match status" value="1"/>
</dbReference>
<dbReference type="InterPro" id="IPR001789">
    <property type="entry name" value="Sig_transdc_resp-reg_receiver"/>
</dbReference>
<dbReference type="SMART" id="SM00850">
    <property type="entry name" value="LytTR"/>
    <property type="match status" value="1"/>
</dbReference>
<dbReference type="Pfam" id="PF04397">
    <property type="entry name" value="LytTR"/>
    <property type="match status" value="1"/>
</dbReference>
<dbReference type="Proteomes" id="UP000317713">
    <property type="component" value="Chromosome"/>
</dbReference>
<reference evidence="4 5" key="1">
    <citation type="submission" date="2019-07" db="EMBL/GenBank/DDBJ databases">
        <title>Characterization of Brevibacillus brevis HK544, as a potential biocontrol agent.</title>
        <authorList>
            <person name="Kim H."/>
        </authorList>
    </citation>
    <scope>NUCLEOTIDE SEQUENCE [LARGE SCALE GENOMIC DNA]</scope>
    <source>
        <strain evidence="4 5">HK544</strain>
    </source>
</reference>
<feature type="domain" description="Response regulatory" evidence="2">
    <location>
        <begin position="5"/>
        <end position="122"/>
    </location>
</feature>
<protein>
    <submittedName>
        <fullName evidence="4">Response regulator</fullName>
    </submittedName>
</protein>
<dbReference type="GO" id="GO:0000160">
    <property type="term" value="P:phosphorelay signal transduction system"/>
    <property type="evidence" value="ECO:0007669"/>
    <property type="project" value="InterPro"/>
</dbReference>
<dbReference type="CDD" id="cd00156">
    <property type="entry name" value="REC"/>
    <property type="match status" value="1"/>
</dbReference>
<dbReference type="AlphaFoldDB" id="A0A517IGH5"/>
<dbReference type="Gene3D" id="2.40.50.1020">
    <property type="entry name" value="LytTr DNA-binding domain"/>
    <property type="match status" value="1"/>
</dbReference>
<sequence length="248" mass="28584">MNGLHILVLEDNLGHRVLLETKLLALQQVKKVILATNIEEAFQIIQSDFINAIITDHRLENETTGLDFLRLIRESGHRIPSVILSGVEHEVNEKEAQKYGCIAVLGKVFVYDDTNTLIEAIEKLADRAIYRSFEILGGSYVPITTDGTIIMVPVKEVIYIGTKYGGTRIYTESEWYSTDTNIKKYQNYLYDSWFRRFARGNVINLSKVESFDGKFIYMKANIHDFTKFKVVEKDFVDGWKRFLSIKNL</sequence>
<dbReference type="PROSITE" id="PS50110">
    <property type="entry name" value="RESPONSE_REGULATORY"/>
    <property type="match status" value="1"/>
</dbReference>
<gene>
    <name evidence="4" type="ORF">FPS98_30625</name>
</gene>
<dbReference type="Pfam" id="PF00072">
    <property type="entry name" value="Response_reg"/>
    <property type="match status" value="1"/>
</dbReference>
<accession>A0A517IGH5</accession>
<proteinExistence type="predicted"/>
<evidence type="ECO:0000313" key="5">
    <source>
        <dbReference type="Proteomes" id="UP000317713"/>
    </source>
</evidence>
<organism evidence="4 5">
    <name type="scientific">Brevibacillus brevis</name>
    <name type="common">Bacillus brevis</name>
    <dbReference type="NCBI Taxonomy" id="1393"/>
    <lineage>
        <taxon>Bacteria</taxon>
        <taxon>Bacillati</taxon>
        <taxon>Bacillota</taxon>
        <taxon>Bacilli</taxon>
        <taxon>Bacillales</taxon>
        <taxon>Paenibacillaceae</taxon>
        <taxon>Brevibacillus</taxon>
    </lineage>
</organism>